<accession>A0A5E4EKY1</accession>
<dbReference type="Gramene" id="VVA15281">
    <property type="protein sequence ID" value="VVA15281"/>
    <property type="gene ID" value="Prudul26B006339"/>
</dbReference>
<dbReference type="InParanoid" id="A0A5E4EKY1"/>
<evidence type="ECO:0000313" key="2">
    <source>
        <dbReference type="EMBL" id="VVA15281.1"/>
    </source>
</evidence>
<dbReference type="AlphaFoldDB" id="A0A5E4EKY1"/>
<reference evidence="3" key="1">
    <citation type="journal article" date="2020" name="Plant J.">
        <title>Transposons played a major role in the diversification between the closely related almond and peach genomes: results from the almond genome sequence.</title>
        <authorList>
            <person name="Alioto T."/>
            <person name="Alexiou K.G."/>
            <person name="Bardil A."/>
            <person name="Barteri F."/>
            <person name="Castanera R."/>
            <person name="Cruz F."/>
            <person name="Dhingra A."/>
            <person name="Duval H."/>
            <person name="Fernandez I Marti A."/>
            <person name="Frias L."/>
            <person name="Galan B."/>
            <person name="Garcia J.L."/>
            <person name="Howad W."/>
            <person name="Gomez-Garrido J."/>
            <person name="Gut M."/>
            <person name="Julca I."/>
            <person name="Morata J."/>
            <person name="Puigdomenech P."/>
            <person name="Ribeca P."/>
            <person name="Rubio Cabetas M.J."/>
            <person name="Vlasova A."/>
            <person name="Wirthensohn M."/>
            <person name="Garcia-Mas J."/>
            <person name="Gabaldon T."/>
            <person name="Casacuberta J.M."/>
            <person name="Arus P."/>
        </authorList>
    </citation>
    <scope>NUCLEOTIDE SEQUENCE [LARGE SCALE GENOMIC DNA]</scope>
    <source>
        <strain evidence="3">cv. Texas</strain>
    </source>
</reference>
<evidence type="ECO:0000313" key="3">
    <source>
        <dbReference type="Proteomes" id="UP000327085"/>
    </source>
</evidence>
<proteinExistence type="predicted"/>
<evidence type="ECO:0000256" key="1">
    <source>
        <dbReference type="SAM" id="MobiDB-lite"/>
    </source>
</evidence>
<protein>
    <submittedName>
        <fullName evidence="2">Uncharacterized protein</fullName>
    </submittedName>
</protein>
<dbReference type="Proteomes" id="UP000327085">
    <property type="component" value="Chromosome 8"/>
</dbReference>
<organism evidence="2 3">
    <name type="scientific">Prunus dulcis</name>
    <name type="common">Almond</name>
    <name type="synonym">Amygdalus dulcis</name>
    <dbReference type="NCBI Taxonomy" id="3755"/>
    <lineage>
        <taxon>Eukaryota</taxon>
        <taxon>Viridiplantae</taxon>
        <taxon>Streptophyta</taxon>
        <taxon>Embryophyta</taxon>
        <taxon>Tracheophyta</taxon>
        <taxon>Spermatophyta</taxon>
        <taxon>Magnoliopsida</taxon>
        <taxon>eudicotyledons</taxon>
        <taxon>Gunneridae</taxon>
        <taxon>Pentapetalae</taxon>
        <taxon>rosids</taxon>
        <taxon>fabids</taxon>
        <taxon>Rosales</taxon>
        <taxon>Rosaceae</taxon>
        <taxon>Amygdaloideae</taxon>
        <taxon>Amygdaleae</taxon>
        <taxon>Prunus</taxon>
    </lineage>
</organism>
<dbReference type="EMBL" id="CABIKO010000013">
    <property type="protein sequence ID" value="VVA15281.1"/>
    <property type="molecule type" value="Genomic_DNA"/>
</dbReference>
<gene>
    <name evidence="2" type="ORF">ALMOND_2B006339</name>
</gene>
<sequence>MSQSEFLTTKGVGFTSSNYPADKRDKYRKPVFQSRARRAFAKDRGIAAGDVLFFLGEQDPFHRTQYRVALCKPHLFP</sequence>
<name>A0A5E4EKY1_PRUDU</name>
<feature type="region of interest" description="Disordered" evidence="1">
    <location>
        <begin position="1"/>
        <end position="23"/>
    </location>
</feature>